<evidence type="ECO:0000256" key="1">
    <source>
        <dbReference type="ARBA" id="ARBA00022741"/>
    </source>
</evidence>
<reference evidence="7 8" key="1">
    <citation type="submission" date="2021-03" db="EMBL/GenBank/DDBJ databases">
        <title>Enterococcal diversity collection.</title>
        <authorList>
            <person name="Gilmore M.S."/>
            <person name="Schwartzman J."/>
            <person name="Van Tyne D."/>
            <person name="Martin M."/>
            <person name="Earl A.M."/>
            <person name="Manson A.L."/>
            <person name="Straub T."/>
            <person name="Salamzade R."/>
            <person name="Saavedra J."/>
            <person name="Lebreton F."/>
            <person name="Prichula J."/>
            <person name="Schaufler K."/>
            <person name="Gaca A."/>
            <person name="Sgardioli B."/>
            <person name="Wagenaar J."/>
            <person name="Strong T."/>
        </authorList>
    </citation>
    <scope>NUCLEOTIDE SEQUENCE [LARGE SCALE GENOMIC DNA]</scope>
    <source>
        <strain evidence="7 8">MJM16</strain>
    </source>
</reference>
<evidence type="ECO:0000256" key="4">
    <source>
        <dbReference type="ARBA" id="ARBA00022840"/>
    </source>
</evidence>
<keyword evidence="8" id="KW-1185">Reference proteome</keyword>
<dbReference type="Pfam" id="PF04851">
    <property type="entry name" value="ResIII"/>
    <property type="match status" value="1"/>
</dbReference>
<evidence type="ECO:0000259" key="6">
    <source>
        <dbReference type="PROSITE" id="PS51194"/>
    </source>
</evidence>
<dbReference type="PANTHER" id="PTHR11274">
    <property type="entry name" value="RAD25/XP-B DNA REPAIR HELICASE"/>
    <property type="match status" value="1"/>
</dbReference>
<accession>A0ABS3HNP9</accession>
<feature type="domain" description="Helicase C-terminal" evidence="6">
    <location>
        <begin position="521"/>
        <end position="665"/>
    </location>
</feature>
<dbReference type="PROSITE" id="PS51192">
    <property type="entry name" value="HELICASE_ATP_BIND_1"/>
    <property type="match status" value="1"/>
</dbReference>
<dbReference type="InterPro" id="IPR027417">
    <property type="entry name" value="P-loop_NTPase"/>
</dbReference>
<dbReference type="CDD" id="cd17926">
    <property type="entry name" value="DEXHc_RE"/>
    <property type="match status" value="1"/>
</dbReference>
<protein>
    <submittedName>
        <fullName evidence="7">DEAD/DEAH box helicase family protein</fullName>
    </submittedName>
</protein>
<evidence type="ECO:0000313" key="8">
    <source>
        <dbReference type="Proteomes" id="UP000664495"/>
    </source>
</evidence>
<comment type="caution">
    <text evidence="7">The sequence shown here is derived from an EMBL/GenBank/DDBJ whole genome shotgun (WGS) entry which is preliminary data.</text>
</comment>
<feature type="domain" description="Helicase ATP-binding" evidence="5">
    <location>
        <begin position="271"/>
        <end position="439"/>
    </location>
</feature>
<dbReference type="SMART" id="SM00487">
    <property type="entry name" value="DEXDc"/>
    <property type="match status" value="1"/>
</dbReference>
<sequence length="702" mass="80026">MSLSKYEFKSSYNRIDDDIAAEFYLPCMRSSISYDRISGFFGSTVYVIAWDALKEFISNGGRLRIICSPILSIEDQESLKKGEDAKNNSLIAERLDQELKEMLVNENLNLPSRLLACLIANKILSIKIGIVKNDVHPSVNSMLHDKIGIFYDDKDNAVGFRGSFNETFKGLSNDGNIESVDVFQSWDGGKESSRVYDAASLFNRIWDGKEKDSISIYEIPDAFEQSVFEIAKKDDLNKLLEEIQVRISRTEYWKPSQHGKTPLEHQVEALDNWEKKNRRGILKHATGSGKTFTAICGIKNSLLKGETTLVLVPSKELLYHWKKEIEENIPEMKIHFLLCGDGNNSWKNKGLLANWTRSNSNVNKVIIAMIDTAANEIFIKNITGGNHLLIVADEVHRLGSERRQNIFKIFAGARLGLSATPERFGDEEGTKKIFDYFNGLIKPEYTLENAINDGVLTRYFYHPETTFLTSDEQEEWEKISLNIAKLYARKLAEKIVDEKLSFQLDQLLIKRARILKNAENKILLAINILKNNFDKDQKWIIYCDNIKQLKTIRQLAENENIDAYEYYAEMSGDRATTLEYFEKHGGVLVSIKCLDEGVDIPSTTHALIIASSKNPREFIQRRGRVLRKSKGKNFAHIYDVVVLPNCNEYSGNSNNIVFGELSRAIQFGNWAENPGCITELKLIALDYDINYKDYLNGGMEIE</sequence>
<evidence type="ECO:0000256" key="3">
    <source>
        <dbReference type="ARBA" id="ARBA00022806"/>
    </source>
</evidence>
<keyword evidence="2" id="KW-0378">Hydrolase</keyword>
<dbReference type="CDD" id="cd09179">
    <property type="entry name" value="PLDc_N_DEXD_a"/>
    <property type="match status" value="1"/>
</dbReference>
<evidence type="ECO:0000313" key="7">
    <source>
        <dbReference type="EMBL" id="MBO0455082.1"/>
    </source>
</evidence>
<proteinExistence type="predicted"/>
<keyword evidence="4" id="KW-0067">ATP-binding</keyword>
<gene>
    <name evidence="7" type="ORF">JZO85_22770</name>
</gene>
<keyword evidence="3 7" id="KW-0347">Helicase</keyword>
<keyword evidence="1" id="KW-0547">Nucleotide-binding</keyword>
<name>A0ABS3HNP9_9ENTE</name>
<evidence type="ECO:0000256" key="2">
    <source>
        <dbReference type="ARBA" id="ARBA00022801"/>
    </source>
</evidence>
<dbReference type="EMBL" id="JAFLVR010000089">
    <property type="protein sequence ID" value="MBO0455082.1"/>
    <property type="molecule type" value="Genomic_DNA"/>
</dbReference>
<dbReference type="InterPro" id="IPR014001">
    <property type="entry name" value="Helicase_ATP-bd"/>
</dbReference>
<dbReference type="InterPro" id="IPR050615">
    <property type="entry name" value="ATP-dep_DNA_Helicase"/>
</dbReference>
<dbReference type="RefSeq" id="WP_207110800.1">
    <property type="nucleotide sequence ID" value="NZ_JAFLVR010000089.1"/>
</dbReference>
<dbReference type="Proteomes" id="UP000664495">
    <property type="component" value="Unassembled WGS sequence"/>
</dbReference>
<dbReference type="PROSITE" id="PS51194">
    <property type="entry name" value="HELICASE_CTER"/>
    <property type="match status" value="1"/>
</dbReference>
<dbReference type="SUPFAM" id="SSF52540">
    <property type="entry name" value="P-loop containing nucleoside triphosphate hydrolases"/>
    <property type="match status" value="2"/>
</dbReference>
<dbReference type="Pfam" id="PF00271">
    <property type="entry name" value="Helicase_C"/>
    <property type="match status" value="1"/>
</dbReference>
<dbReference type="SMART" id="SM00490">
    <property type="entry name" value="HELICc"/>
    <property type="match status" value="1"/>
</dbReference>
<dbReference type="PANTHER" id="PTHR11274:SF0">
    <property type="entry name" value="GENERAL TRANSCRIPTION AND DNA REPAIR FACTOR IIH HELICASE SUBUNIT XPB"/>
    <property type="match status" value="1"/>
</dbReference>
<dbReference type="Gene3D" id="3.40.50.300">
    <property type="entry name" value="P-loop containing nucleotide triphosphate hydrolases"/>
    <property type="match status" value="2"/>
</dbReference>
<organism evidence="7 8">
    <name type="scientific">Candidatus Enterococcus murrayae</name>
    <dbReference type="NCBI Taxonomy" id="2815321"/>
    <lineage>
        <taxon>Bacteria</taxon>
        <taxon>Bacillati</taxon>
        <taxon>Bacillota</taxon>
        <taxon>Bacilli</taxon>
        <taxon>Lactobacillales</taxon>
        <taxon>Enterococcaceae</taxon>
        <taxon>Enterococcus</taxon>
    </lineage>
</organism>
<dbReference type="InterPro" id="IPR006935">
    <property type="entry name" value="Helicase/UvrB_N"/>
</dbReference>
<dbReference type="InterPro" id="IPR001650">
    <property type="entry name" value="Helicase_C-like"/>
</dbReference>
<dbReference type="GO" id="GO:0004386">
    <property type="term" value="F:helicase activity"/>
    <property type="evidence" value="ECO:0007669"/>
    <property type="project" value="UniProtKB-KW"/>
</dbReference>
<evidence type="ECO:0000259" key="5">
    <source>
        <dbReference type="PROSITE" id="PS51192"/>
    </source>
</evidence>